<dbReference type="Pfam" id="PF00581">
    <property type="entry name" value="Rhodanese"/>
    <property type="match status" value="1"/>
</dbReference>
<dbReference type="AlphaFoldDB" id="A0AAY4BXM5"/>
<dbReference type="RefSeq" id="XP_028839115.1">
    <property type="nucleotide sequence ID" value="XM_028983282.1"/>
</dbReference>
<proteinExistence type="predicted"/>
<reference evidence="3 4" key="1">
    <citation type="submission" date="2020-06" db="EMBL/GenBank/DDBJ databases">
        <authorList>
            <consortium name="Wellcome Sanger Institute Data Sharing"/>
        </authorList>
    </citation>
    <scope>NUCLEOTIDE SEQUENCE [LARGE SCALE GENOMIC DNA]</scope>
</reference>
<organism evidence="3 4">
    <name type="scientific">Denticeps clupeoides</name>
    <name type="common">denticle herring</name>
    <dbReference type="NCBI Taxonomy" id="299321"/>
    <lineage>
        <taxon>Eukaryota</taxon>
        <taxon>Metazoa</taxon>
        <taxon>Chordata</taxon>
        <taxon>Craniata</taxon>
        <taxon>Vertebrata</taxon>
        <taxon>Euteleostomi</taxon>
        <taxon>Actinopterygii</taxon>
        <taxon>Neopterygii</taxon>
        <taxon>Teleostei</taxon>
        <taxon>Clupei</taxon>
        <taxon>Clupeiformes</taxon>
        <taxon>Denticipitoidei</taxon>
        <taxon>Denticipitidae</taxon>
        <taxon>Denticeps</taxon>
    </lineage>
</organism>
<keyword evidence="4" id="KW-1185">Reference proteome</keyword>
<evidence type="ECO:0000259" key="2">
    <source>
        <dbReference type="PROSITE" id="PS50206"/>
    </source>
</evidence>
<dbReference type="InterPro" id="IPR036873">
    <property type="entry name" value="Rhodanese-like_dom_sf"/>
</dbReference>
<dbReference type="SUPFAM" id="SSF52821">
    <property type="entry name" value="Rhodanese/Cell cycle control phosphatase"/>
    <property type="match status" value="1"/>
</dbReference>
<sequence length="153" mass="16681">MRLVCLALVSFAFAYGEPKNDGFCVGGSESPCEAKSFPASGTVVSYEELKDLLGNQKLQLFDVRNPDEFAEGYIPGATNVPLGGLEQAFGLSPSAFEQRYGTPLPMKDDSDIVLYCQRGRRSATALEIVHALGFSKARHYFGGYGEWKRLEAA</sequence>
<evidence type="ECO:0000313" key="4">
    <source>
        <dbReference type="Proteomes" id="UP000694580"/>
    </source>
</evidence>
<protein>
    <recommendedName>
        <fullName evidence="2">Rhodanese domain-containing protein</fullName>
    </recommendedName>
</protein>
<gene>
    <name evidence="3" type="primary">LOC114792292</name>
</gene>
<feature type="chain" id="PRO_5044201403" description="Rhodanese domain-containing protein" evidence="1">
    <location>
        <begin position="17"/>
        <end position="153"/>
    </location>
</feature>
<dbReference type="Ensembl" id="ENSDCDT00010031686.1">
    <property type="protein sequence ID" value="ENSDCDP00010025579.1"/>
    <property type="gene ID" value="ENSDCDG00010016267.1"/>
</dbReference>
<accession>A0AAY4BXM5</accession>
<keyword evidence="1" id="KW-0732">Signal</keyword>
<dbReference type="PANTHER" id="PTHR44086">
    <property type="entry name" value="THIOSULFATE SULFURTRANSFERASE RDL2, MITOCHONDRIAL-RELATED"/>
    <property type="match status" value="1"/>
</dbReference>
<dbReference type="SMART" id="SM00450">
    <property type="entry name" value="RHOD"/>
    <property type="match status" value="1"/>
</dbReference>
<feature type="domain" description="Rhodanese" evidence="2">
    <location>
        <begin position="54"/>
        <end position="152"/>
    </location>
</feature>
<dbReference type="Proteomes" id="UP000694580">
    <property type="component" value="Chromosome 6"/>
</dbReference>
<reference evidence="3" key="2">
    <citation type="submission" date="2025-08" db="UniProtKB">
        <authorList>
            <consortium name="Ensembl"/>
        </authorList>
    </citation>
    <scope>IDENTIFICATION</scope>
</reference>
<dbReference type="PROSITE" id="PS50206">
    <property type="entry name" value="RHODANESE_3"/>
    <property type="match status" value="1"/>
</dbReference>
<dbReference type="PANTHER" id="PTHR44086:SF14">
    <property type="entry name" value="RHODANESE DOMAIN-CONTAINING PROTEIN"/>
    <property type="match status" value="1"/>
</dbReference>
<dbReference type="GeneTree" id="ENSGT00940000165845"/>
<dbReference type="InterPro" id="IPR001763">
    <property type="entry name" value="Rhodanese-like_dom"/>
</dbReference>
<feature type="signal peptide" evidence="1">
    <location>
        <begin position="1"/>
        <end position="16"/>
    </location>
</feature>
<dbReference type="Gene3D" id="3.40.250.10">
    <property type="entry name" value="Rhodanese-like domain"/>
    <property type="match status" value="1"/>
</dbReference>
<dbReference type="GeneID" id="114792292"/>
<evidence type="ECO:0000313" key="3">
    <source>
        <dbReference type="Ensembl" id="ENSDCDP00010025579.1"/>
    </source>
</evidence>
<reference evidence="3" key="3">
    <citation type="submission" date="2025-09" db="UniProtKB">
        <authorList>
            <consortium name="Ensembl"/>
        </authorList>
    </citation>
    <scope>IDENTIFICATION</scope>
</reference>
<evidence type="ECO:0000256" key="1">
    <source>
        <dbReference type="SAM" id="SignalP"/>
    </source>
</evidence>
<name>A0AAY4BXM5_9TELE</name>